<dbReference type="PANTHER" id="PTHR31552:SF8">
    <property type="entry name" value="SERPENTINE RECEPTOR CLASS GAMMA"/>
    <property type="match status" value="1"/>
</dbReference>
<feature type="transmembrane region" description="Helical" evidence="1">
    <location>
        <begin position="213"/>
        <end position="232"/>
    </location>
</feature>
<dbReference type="Pfam" id="PF10323">
    <property type="entry name" value="7TM_GPCR_Srv"/>
    <property type="match status" value="1"/>
</dbReference>
<dbReference type="PANTHER" id="PTHR31552">
    <property type="entry name" value="SERPENTINE RECEPTOR CLASS GAMMA"/>
    <property type="match status" value="1"/>
</dbReference>
<name>A0A0K0DXZ7_STRER</name>
<dbReference type="AlphaFoldDB" id="A0A0K0DXZ7"/>
<protein>
    <submittedName>
        <fullName evidence="3 4">Serpentine receptor class gamma</fullName>
    </submittedName>
</protein>
<keyword evidence="1" id="KW-0472">Membrane</keyword>
<keyword evidence="2" id="KW-1185">Reference proteome</keyword>
<evidence type="ECO:0000313" key="3">
    <source>
        <dbReference type="WBParaSite" id="SSTP_0000211050.1"/>
    </source>
</evidence>
<feature type="transmembrane region" description="Helical" evidence="1">
    <location>
        <begin position="84"/>
        <end position="106"/>
    </location>
</feature>
<keyword evidence="1" id="KW-0812">Transmembrane</keyword>
<feature type="transmembrane region" description="Helical" evidence="1">
    <location>
        <begin position="6"/>
        <end position="28"/>
    </location>
</feature>
<proteinExistence type="predicted"/>
<keyword evidence="1" id="KW-1133">Transmembrane helix</keyword>
<reference evidence="3" key="1">
    <citation type="submission" date="2015-08" db="UniProtKB">
        <authorList>
            <consortium name="WormBaseParasite"/>
        </authorList>
    </citation>
    <scope>IDENTIFICATION</scope>
</reference>
<accession>A0A0K0DXZ7</accession>
<dbReference type="Proteomes" id="UP000035681">
    <property type="component" value="Unplaced"/>
</dbReference>
<organism evidence="3">
    <name type="scientific">Strongyloides stercoralis</name>
    <name type="common">Threadworm</name>
    <dbReference type="NCBI Taxonomy" id="6248"/>
    <lineage>
        <taxon>Eukaryota</taxon>
        <taxon>Metazoa</taxon>
        <taxon>Ecdysozoa</taxon>
        <taxon>Nematoda</taxon>
        <taxon>Chromadorea</taxon>
        <taxon>Rhabditida</taxon>
        <taxon>Tylenchina</taxon>
        <taxon>Panagrolaimomorpha</taxon>
        <taxon>Strongyloidoidea</taxon>
        <taxon>Strongyloididae</taxon>
        <taxon>Strongyloides</taxon>
    </lineage>
</organism>
<evidence type="ECO:0000256" key="1">
    <source>
        <dbReference type="SAM" id="Phobius"/>
    </source>
</evidence>
<sequence length="319" mass="37403">MYFTTDIIIILFEIFSLILYLFIVILLCKNITKNDKNGTNAFYKTYIIGFFGNVLEILKTKIFYTIPSFGWFINFYQFNPIPLYTLPILGYTCTFISILGIFCLSLNRTIAILYPMSYRLKWSHKTIYITLTLQFIIPFIVFSYEFGKEVALKYDNITKNYVYGMKEPQISKINNIVSSVFSAIILIIQIFLCYISLLNSIKIGRKKNHNLSLIIYCCCGTIGILIASIRFWVKLFATYTKFKTIRNLAQLFGTYSSTILTTCQPYLLLITNKKLRNQFLKPLSLSFFQYKKDRIITEITKSRGITHFHKYNRNKIDVY</sequence>
<dbReference type="WBParaSite" id="TCONS_00006439.p1">
    <property type="protein sequence ID" value="TCONS_00006439.p1"/>
    <property type="gene ID" value="XLOC_004587"/>
</dbReference>
<feature type="transmembrane region" description="Helical" evidence="1">
    <location>
        <begin position="252"/>
        <end position="271"/>
    </location>
</feature>
<evidence type="ECO:0000313" key="2">
    <source>
        <dbReference type="Proteomes" id="UP000035681"/>
    </source>
</evidence>
<dbReference type="SUPFAM" id="SSF81321">
    <property type="entry name" value="Family A G protein-coupled receptor-like"/>
    <property type="match status" value="1"/>
</dbReference>
<feature type="transmembrane region" description="Helical" evidence="1">
    <location>
        <begin position="176"/>
        <end position="201"/>
    </location>
</feature>
<feature type="transmembrane region" description="Helical" evidence="1">
    <location>
        <begin position="127"/>
        <end position="144"/>
    </location>
</feature>
<evidence type="ECO:0000313" key="4">
    <source>
        <dbReference type="WBParaSite" id="TCONS_00006439.p1"/>
    </source>
</evidence>
<dbReference type="WBParaSite" id="SSTP_0000211050.1">
    <property type="protein sequence ID" value="SSTP_0000211050.1"/>
    <property type="gene ID" value="SSTP_0000211050"/>
</dbReference>
<dbReference type="InterPro" id="IPR019426">
    <property type="entry name" value="7TM_GPCR_serpentine_rcpt_Srv"/>
</dbReference>
<dbReference type="Gene3D" id="1.20.1070.10">
    <property type="entry name" value="Rhodopsin 7-helix transmembrane proteins"/>
    <property type="match status" value="1"/>
</dbReference>